<accession>A0A261SM14</accession>
<evidence type="ECO:0000313" key="2">
    <source>
        <dbReference type="Proteomes" id="UP000216020"/>
    </source>
</evidence>
<dbReference type="AlphaFoldDB" id="A0A261SM14"/>
<name>A0A261SM14_9BORD</name>
<protein>
    <submittedName>
        <fullName evidence="1">Uncharacterized protein</fullName>
    </submittedName>
</protein>
<proteinExistence type="predicted"/>
<dbReference type="Proteomes" id="UP000216020">
    <property type="component" value="Unassembled WGS sequence"/>
</dbReference>
<gene>
    <name evidence="1" type="ORF">CAL29_06440</name>
</gene>
<evidence type="ECO:0000313" key="1">
    <source>
        <dbReference type="EMBL" id="OZI37992.1"/>
    </source>
</evidence>
<keyword evidence="2" id="KW-1185">Reference proteome</keyword>
<reference evidence="2" key="1">
    <citation type="submission" date="2017-05" db="EMBL/GenBank/DDBJ databases">
        <title>Complete and WGS of Bordetella genogroups.</title>
        <authorList>
            <person name="Spilker T."/>
            <person name="Lipuma J."/>
        </authorList>
    </citation>
    <scope>NUCLEOTIDE SEQUENCE [LARGE SCALE GENOMIC DNA]</scope>
    <source>
        <strain evidence="2">AU16122</strain>
    </source>
</reference>
<dbReference type="RefSeq" id="WP_094852094.1">
    <property type="nucleotide sequence ID" value="NZ_NEVM01000001.1"/>
</dbReference>
<organism evidence="1 2">
    <name type="scientific">Bordetella genomosp. 10</name>
    <dbReference type="NCBI Taxonomy" id="1416804"/>
    <lineage>
        <taxon>Bacteria</taxon>
        <taxon>Pseudomonadati</taxon>
        <taxon>Pseudomonadota</taxon>
        <taxon>Betaproteobacteria</taxon>
        <taxon>Burkholderiales</taxon>
        <taxon>Alcaligenaceae</taxon>
        <taxon>Bordetella</taxon>
    </lineage>
</organism>
<dbReference type="EMBL" id="NEVM01000001">
    <property type="protein sequence ID" value="OZI37992.1"/>
    <property type="molecule type" value="Genomic_DNA"/>
</dbReference>
<sequence length="146" mass="16433">MSTTYTKRLAAFRQELLAFLVAHGYGSPSCSGGLVQFKADGLTFCVLLDDGDPEYVRISLPNFHYCDTMIQTRLAELVAADCQRRYKLGEYTVVGQWVSAQVPLLIDTPGFLTQERLFRLTQSLRTMAQDFVERMKAPAAERGSRQ</sequence>
<comment type="caution">
    <text evidence="1">The sequence shown here is derived from an EMBL/GenBank/DDBJ whole genome shotgun (WGS) entry which is preliminary data.</text>
</comment>